<comment type="caution">
    <text evidence="1">The sequence shown here is derived from an EMBL/GenBank/DDBJ whole genome shotgun (WGS) entry which is preliminary data.</text>
</comment>
<organism evidence="1 2">
    <name type="scientific">Larkinella arboricola</name>
    <dbReference type="NCBI Taxonomy" id="643671"/>
    <lineage>
        <taxon>Bacteria</taxon>
        <taxon>Pseudomonadati</taxon>
        <taxon>Bacteroidota</taxon>
        <taxon>Cytophagia</taxon>
        <taxon>Cytophagales</taxon>
        <taxon>Spirosomataceae</taxon>
        <taxon>Larkinella</taxon>
    </lineage>
</organism>
<dbReference type="EMBL" id="QLMC01000008">
    <property type="protein sequence ID" value="RAJ92198.1"/>
    <property type="molecule type" value="Genomic_DNA"/>
</dbReference>
<name>A0A327WMZ6_LARAB</name>
<dbReference type="Proteomes" id="UP000248790">
    <property type="component" value="Unassembled WGS sequence"/>
</dbReference>
<evidence type="ECO:0000313" key="2">
    <source>
        <dbReference type="Proteomes" id="UP000248790"/>
    </source>
</evidence>
<reference evidence="1 2" key="1">
    <citation type="submission" date="2018-06" db="EMBL/GenBank/DDBJ databases">
        <title>Genomic Encyclopedia of Archaeal and Bacterial Type Strains, Phase II (KMG-II): from individual species to whole genera.</title>
        <authorList>
            <person name="Goeker M."/>
        </authorList>
    </citation>
    <scope>NUCLEOTIDE SEQUENCE [LARGE SCALE GENOMIC DNA]</scope>
    <source>
        <strain evidence="1 2">DSM 21851</strain>
    </source>
</reference>
<protein>
    <submittedName>
        <fullName evidence="1">Uncharacterized protein</fullName>
    </submittedName>
</protein>
<gene>
    <name evidence="1" type="ORF">LX87_05166</name>
</gene>
<sequence>MDQPTHSKEEALELLRFCHSESEILDLFKLIFIQRRRYSLGDYLELAQAFNFRLYVINN</sequence>
<keyword evidence="2" id="KW-1185">Reference proteome</keyword>
<dbReference type="AlphaFoldDB" id="A0A327WMZ6"/>
<proteinExistence type="predicted"/>
<accession>A0A327WMZ6</accession>
<evidence type="ECO:0000313" key="1">
    <source>
        <dbReference type="EMBL" id="RAJ92198.1"/>
    </source>
</evidence>